<organism evidence="1 2">
    <name type="scientific">Stomoxys calcitrans</name>
    <name type="common">Stable fly</name>
    <name type="synonym">Conops calcitrans</name>
    <dbReference type="NCBI Taxonomy" id="35570"/>
    <lineage>
        <taxon>Eukaryota</taxon>
        <taxon>Metazoa</taxon>
        <taxon>Ecdysozoa</taxon>
        <taxon>Arthropoda</taxon>
        <taxon>Hexapoda</taxon>
        <taxon>Insecta</taxon>
        <taxon>Pterygota</taxon>
        <taxon>Neoptera</taxon>
        <taxon>Endopterygota</taxon>
        <taxon>Diptera</taxon>
        <taxon>Brachycera</taxon>
        <taxon>Muscomorpha</taxon>
        <taxon>Muscoidea</taxon>
        <taxon>Muscidae</taxon>
        <taxon>Stomoxys</taxon>
    </lineage>
</organism>
<evidence type="ECO:0000313" key="2">
    <source>
        <dbReference type="Proteomes" id="UP000095300"/>
    </source>
</evidence>
<dbReference type="EnsemblMetazoa" id="SCAU004257-RA">
    <property type="protein sequence ID" value="SCAU004257-PA"/>
    <property type="gene ID" value="SCAU004257"/>
</dbReference>
<dbReference type="AlphaFoldDB" id="A0A1I8P2N6"/>
<dbReference type="GO" id="GO:0019902">
    <property type="term" value="F:phosphatase binding"/>
    <property type="evidence" value="ECO:0007669"/>
    <property type="project" value="InterPro"/>
</dbReference>
<protein>
    <recommendedName>
        <fullName evidence="3">Protein phosphatase 1 regulatory subunit 36</fullName>
    </recommendedName>
</protein>
<name>A0A1I8P2N6_STOCA</name>
<sequence>MEDCFVAKEPLAATPSNEKHITIGGFQFLNTMDKVEEMIFCQEFQRSDTTYDADVILLQDIKNLVLFLAPTDIMTKEFVHFVNTETVHSLLKVLIMYFEYFLKLMEFIVIRREETKAEKARMQTQQSTEIKRIFSANLSQYRLLLAREYSKILLGNGDMKKFYHLKPLVNISQTLKDQRFHEGFLAFCTLVVWVAQQRRGLEAIELEMNRLFRSEHFSLVRPDKYHLTDVEASLLYGKSYRRCNYRAQNSPLIQELRNIEQKNLPILWIGERKYRGNDLRILQIEYEFIVPSSQLCLIEGVTHGILGRPKILCDTLLNTNWEAVHDQYYTKYDPYRILMQPYLQLPKLEEMECQTYESYYQLVRCTELWDSKMLRKWIQRDEVIDYFKNEGMLTDIWMKCRKEVEDNTYGPSVGEIMTKFLARKEKLRKK</sequence>
<reference evidence="1" key="1">
    <citation type="submission" date="2020-05" db="UniProtKB">
        <authorList>
            <consortium name="EnsemblMetazoa"/>
        </authorList>
    </citation>
    <scope>IDENTIFICATION</scope>
    <source>
        <strain evidence="1">USDA</strain>
    </source>
</reference>
<dbReference type="VEuPathDB" id="VectorBase:SCAU004257"/>
<dbReference type="InterPro" id="IPR026142">
    <property type="entry name" value="Pro_pase_1_reg_su_36"/>
</dbReference>
<gene>
    <name evidence="1" type="primary">106083173</name>
</gene>
<proteinExistence type="predicted"/>
<keyword evidence="2" id="KW-1185">Reference proteome</keyword>
<dbReference type="KEGG" id="scac:106083173"/>
<dbReference type="PANTHER" id="PTHR21055:SF3">
    <property type="entry name" value="PROTEIN PHOSPHATASE 1 REGULATORY SUBUNIT 36"/>
    <property type="match status" value="1"/>
</dbReference>
<dbReference type="Proteomes" id="UP000095300">
    <property type="component" value="Unassembled WGS sequence"/>
</dbReference>
<accession>A0A1I8P2N6</accession>
<dbReference type="PANTHER" id="PTHR21055">
    <property type="entry name" value="PROTEIN PHOSPHATASE 1 REGULATORY SUBUNIT 36"/>
    <property type="match status" value="1"/>
</dbReference>
<dbReference type="OrthoDB" id="6724830at2759"/>
<dbReference type="Pfam" id="PF14895">
    <property type="entry name" value="PPPI_inhib"/>
    <property type="match status" value="1"/>
</dbReference>
<evidence type="ECO:0000313" key="1">
    <source>
        <dbReference type="EnsemblMetazoa" id="SCAU004257-PA"/>
    </source>
</evidence>
<evidence type="ECO:0008006" key="3">
    <source>
        <dbReference type="Google" id="ProtNLM"/>
    </source>
</evidence>